<dbReference type="SUPFAM" id="SSF63592">
    <property type="entry name" value="Flagellar transcriptional activator FlhD"/>
    <property type="match status" value="1"/>
</dbReference>
<sequence length="113" mass="12350">MNTSNRVGYGRDEFLQEIGEVNIAYLQPGAATGARNPMEAMLKLGVSKEVASILISLTSTEDLSKLATSDMVLCRFRFDDHAILSNLTAAIKNREMQIQRTTLQAQSSVESLG</sequence>
<organism evidence="9 10">
    <name type="scientific">Cupriavidus necator (strain ATCC 43291 / DSM 13513 / CCUG 52238 / LMG 8453 / N-1)</name>
    <name type="common">Ralstonia eutropha</name>
    <dbReference type="NCBI Taxonomy" id="1042878"/>
    <lineage>
        <taxon>Bacteria</taxon>
        <taxon>Pseudomonadati</taxon>
        <taxon>Pseudomonadota</taxon>
        <taxon>Betaproteobacteria</taxon>
        <taxon>Burkholderiales</taxon>
        <taxon>Burkholderiaceae</taxon>
        <taxon>Cupriavidus</taxon>
    </lineage>
</organism>
<name>F8GU86_CUPNN</name>
<dbReference type="AlphaFoldDB" id="F8GU86"/>
<dbReference type="RefSeq" id="WP_013959323.1">
    <property type="nucleotide sequence ID" value="NC_015727.1"/>
</dbReference>
<keyword evidence="9" id="KW-0614">Plasmid</keyword>
<dbReference type="HOGENOM" id="CLU_144160_1_0_4"/>
<evidence type="ECO:0000256" key="4">
    <source>
        <dbReference type="ARBA" id="ARBA00023125"/>
    </source>
</evidence>
<evidence type="ECO:0000256" key="2">
    <source>
        <dbReference type="ARBA" id="ARBA00022795"/>
    </source>
</evidence>
<evidence type="ECO:0000256" key="1">
    <source>
        <dbReference type="ARBA" id="ARBA00022490"/>
    </source>
</evidence>
<dbReference type="GeneID" id="34312373"/>
<reference evidence="9 10" key="1">
    <citation type="journal article" date="2011" name="J. Bacteriol.">
        <title>Complete genome sequence of the type strain Cupriavidus necator N-1.</title>
        <authorList>
            <person name="Poehlein A."/>
            <person name="Kusian B."/>
            <person name="Friedrich B."/>
            <person name="Daniel R."/>
            <person name="Bowien B."/>
        </authorList>
    </citation>
    <scope>NUCLEOTIDE SEQUENCE [LARGE SCALE GENOMIC DNA]</scope>
    <source>
        <strain evidence="10">ATCC 43291 / DSM 13513 / CCUG 52238 / LMG 8453 / N-1</strain>
        <plasmid evidence="9 10">pBB1</plasmid>
    </source>
</reference>
<evidence type="ECO:0000256" key="3">
    <source>
        <dbReference type="ARBA" id="ARBA00023015"/>
    </source>
</evidence>
<protein>
    <submittedName>
        <fullName evidence="9">Transcriptional activator FlhD</fullName>
    </submittedName>
</protein>
<dbReference type="Gene3D" id="1.10.4000.10">
    <property type="entry name" value="Flagellar transcriptional activator FlhD"/>
    <property type="match status" value="1"/>
</dbReference>
<dbReference type="Pfam" id="PF05247">
    <property type="entry name" value="FlhD"/>
    <property type="match status" value="1"/>
</dbReference>
<dbReference type="Proteomes" id="UP000006798">
    <property type="component" value="Plasmid pBB1"/>
</dbReference>
<keyword evidence="4" id="KW-0238">DNA-binding</keyword>
<keyword evidence="3" id="KW-0805">Transcription regulation</keyword>
<dbReference type="KEGG" id="cnc:CNE_BB1p08760"/>
<evidence type="ECO:0000313" key="9">
    <source>
        <dbReference type="EMBL" id="AEI82290.1"/>
    </source>
</evidence>
<keyword evidence="5" id="KW-1015">Disulfide bond</keyword>
<accession>F8GU86</accession>
<keyword evidence="6" id="KW-0010">Activator</keyword>
<geneLocation type="plasmid" evidence="9 10">
    <name>pBB1</name>
</geneLocation>
<comment type="function">
    <text evidence="8">Functions in complex with FlhC as a master transcriptional regulator that regulates transcription of several flagellar and non-flagellar operons by binding to their promoter region. Activates expression of class 2 flagellar genes, including fliA, which is a flagellum-specific sigma factor that turns on the class 3 genes. Also regulates genes whose products function in a variety of physiological pathways.</text>
</comment>
<dbReference type="EMBL" id="CP002879">
    <property type="protein sequence ID" value="AEI82290.1"/>
    <property type="molecule type" value="Genomic_DNA"/>
</dbReference>
<dbReference type="GO" id="GO:0045893">
    <property type="term" value="P:positive regulation of DNA-templated transcription"/>
    <property type="evidence" value="ECO:0007669"/>
    <property type="project" value="InterPro"/>
</dbReference>
<evidence type="ECO:0000313" key="10">
    <source>
        <dbReference type="Proteomes" id="UP000006798"/>
    </source>
</evidence>
<keyword evidence="2" id="KW-1005">Bacterial flagellum biogenesis</keyword>
<evidence type="ECO:0000256" key="5">
    <source>
        <dbReference type="ARBA" id="ARBA00023157"/>
    </source>
</evidence>
<keyword evidence="1" id="KW-0963">Cytoplasm</keyword>
<dbReference type="InterPro" id="IPR036194">
    <property type="entry name" value="FlhD_sf"/>
</dbReference>
<dbReference type="InterPro" id="IPR023559">
    <property type="entry name" value="Flagellar_FlhD"/>
</dbReference>
<dbReference type="GO" id="GO:0003677">
    <property type="term" value="F:DNA binding"/>
    <property type="evidence" value="ECO:0007669"/>
    <property type="project" value="UniProtKB-KW"/>
</dbReference>
<proteinExistence type="predicted"/>
<evidence type="ECO:0000256" key="7">
    <source>
        <dbReference type="ARBA" id="ARBA00023163"/>
    </source>
</evidence>
<evidence type="ECO:0000256" key="6">
    <source>
        <dbReference type="ARBA" id="ARBA00023159"/>
    </source>
</evidence>
<gene>
    <name evidence="9" type="primary">flhD</name>
    <name evidence="9" type="ordered locus">CNE_BB1p08760</name>
</gene>
<keyword evidence="7" id="KW-0804">Transcription</keyword>
<dbReference type="GO" id="GO:0044780">
    <property type="term" value="P:bacterial-type flagellum assembly"/>
    <property type="evidence" value="ECO:0007669"/>
    <property type="project" value="InterPro"/>
</dbReference>
<evidence type="ECO:0000256" key="8">
    <source>
        <dbReference type="ARBA" id="ARBA00025431"/>
    </source>
</evidence>